<dbReference type="InterPro" id="IPR000515">
    <property type="entry name" value="MetI-like"/>
</dbReference>
<organism evidence="10 11">
    <name type="scientific">Achromobacter veterisilvae</name>
    <dbReference type="NCBI Taxonomy" id="2069367"/>
    <lineage>
        <taxon>Bacteria</taxon>
        <taxon>Pseudomonadati</taxon>
        <taxon>Pseudomonadota</taxon>
        <taxon>Betaproteobacteria</taxon>
        <taxon>Burkholderiales</taxon>
        <taxon>Alcaligenaceae</taxon>
        <taxon>Achromobacter</taxon>
    </lineage>
</organism>
<dbReference type="PANTHER" id="PTHR42929:SF5">
    <property type="entry name" value="ABC TRANSPORTER PERMEASE PROTEIN"/>
    <property type="match status" value="1"/>
</dbReference>
<proteinExistence type="inferred from homology"/>
<protein>
    <submittedName>
        <fullName evidence="10">ABC transporter permease</fullName>
    </submittedName>
</protein>
<evidence type="ECO:0000256" key="4">
    <source>
        <dbReference type="ARBA" id="ARBA00022475"/>
    </source>
</evidence>
<name>A0ABZ2SAA4_9BURK</name>
<feature type="domain" description="ABC transmembrane type-1" evidence="9">
    <location>
        <begin position="76"/>
        <end position="282"/>
    </location>
</feature>
<keyword evidence="7 8" id="KW-0472">Membrane</keyword>
<evidence type="ECO:0000256" key="2">
    <source>
        <dbReference type="ARBA" id="ARBA00007069"/>
    </source>
</evidence>
<accession>A0ABZ2SAA4</accession>
<gene>
    <name evidence="10" type="ORF">WHX56_11155</name>
</gene>
<comment type="subcellular location">
    <subcellularLocation>
        <location evidence="1 8">Cell membrane</location>
        <topology evidence="1 8">Multi-pass membrane protein</topology>
    </subcellularLocation>
</comment>
<dbReference type="SUPFAM" id="SSF161098">
    <property type="entry name" value="MetI-like"/>
    <property type="match status" value="1"/>
</dbReference>
<keyword evidence="3 8" id="KW-0813">Transport</keyword>
<evidence type="ECO:0000256" key="1">
    <source>
        <dbReference type="ARBA" id="ARBA00004651"/>
    </source>
</evidence>
<reference evidence="10 11" key="1">
    <citation type="submission" date="2024-03" db="EMBL/GenBank/DDBJ databases">
        <title>Reference genomes for the five species model microbial community.</title>
        <authorList>
            <person name="Padfield D."/>
        </authorList>
    </citation>
    <scope>NUCLEOTIDE SEQUENCE [LARGE SCALE GENOMIC DNA]</scope>
    <source>
        <strain evidence="10 11">AB1</strain>
    </source>
</reference>
<dbReference type="InterPro" id="IPR035906">
    <property type="entry name" value="MetI-like_sf"/>
</dbReference>
<dbReference type="Gene3D" id="1.10.3720.10">
    <property type="entry name" value="MetI-like"/>
    <property type="match status" value="1"/>
</dbReference>
<keyword evidence="4" id="KW-1003">Cell membrane</keyword>
<evidence type="ECO:0000313" key="11">
    <source>
        <dbReference type="Proteomes" id="UP001456224"/>
    </source>
</evidence>
<dbReference type="Pfam" id="PF00528">
    <property type="entry name" value="BPD_transp_1"/>
    <property type="match status" value="1"/>
</dbReference>
<comment type="similarity">
    <text evidence="2">Belongs to the binding-protein-dependent transport system permease family. CysTW subfamily.</text>
</comment>
<feature type="transmembrane region" description="Helical" evidence="8">
    <location>
        <begin position="261"/>
        <end position="282"/>
    </location>
</feature>
<feature type="transmembrane region" description="Helical" evidence="8">
    <location>
        <begin position="217"/>
        <end position="241"/>
    </location>
</feature>
<keyword evidence="5 8" id="KW-0812">Transmembrane</keyword>
<evidence type="ECO:0000313" key="10">
    <source>
        <dbReference type="EMBL" id="WXR76024.1"/>
    </source>
</evidence>
<evidence type="ECO:0000256" key="8">
    <source>
        <dbReference type="RuleBase" id="RU363032"/>
    </source>
</evidence>
<sequence length="294" mass="31926">MMAADATLPRAQASRAARARHGQWRLLLLAAPALLLLAVVLLGPILWLSALSVIGPDGLTFANYERLWHGAFLYSFRTTFELALLVTAVCALLAYPLCYLMARVSARAAALLMLCVLLPFWTSLLVRTYAWLILLQRRGVINGWLADLGLTDTPLRLVHNFTGTAIGMIHIMLPFMVLPLYASMRAIAADYMQAAASLGATPGQAFRQVYLPLSLPGLAAGSVLVFVLSLGFYVTPAVLGGGRVVMWSMQIERNISLYGDWGAASALGVVLLAVTLLFIWLLGRVFGLEKLLAR</sequence>
<evidence type="ECO:0000256" key="5">
    <source>
        <dbReference type="ARBA" id="ARBA00022692"/>
    </source>
</evidence>
<dbReference type="CDD" id="cd06261">
    <property type="entry name" value="TM_PBP2"/>
    <property type="match status" value="1"/>
</dbReference>
<keyword evidence="6 8" id="KW-1133">Transmembrane helix</keyword>
<evidence type="ECO:0000256" key="6">
    <source>
        <dbReference type="ARBA" id="ARBA00022989"/>
    </source>
</evidence>
<evidence type="ECO:0000259" key="9">
    <source>
        <dbReference type="PROSITE" id="PS50928"/>
    </source>
</evidence>
<evidence type="ECO:0000256" key="7">
    <source>
        <dbReference type="ARBA" id="ARBA00023136"/>
    </source>
</evidence>
<feature type="transmembrane region" description="Helical" evidence="8">
    <location>
        <begin position="26"/>
        <end position="47"/>
    </location>
</feature>
<feature type="transmembrane region" description="Helical" evidence="8">
    <location>
        <begin position="82"/>
        <end position="102"/>
    </location>
</feature>
<dbReference type="PANTHER" id="PTHR42929">
    <property type="entry name" value="INNER MEMBRANE ABC TRANSPORTER PERMEASE PROTEIN YDCU-RELATED-RELATED"/>
    <property type="match status" value="1"/>
</dbReference>
<dbReference type="EMBL" id="CP148753">
    <property type="protein sequence ID" value="WXR76024.1"/>
    <property type="molecule type" value="Genomic_DNA"/>
</dbReference>
<feature type="transmembrane region" description="Helical" evidence="8">
    <location>
        <begin position="109"/>
        <end position="134"/>
    </location>
</feature>
<feature type="transmembrane region" description="Helical" evidence="8">
    <location>
        <begin position="161"/>
        <end position="182"/>
    </location>
</feature>
<dbReference type="PROSITE" id="PS50928">
    <property type="entry name" value="ABC_TM1"/>
    <property type="match status" value="1"/>
</dbReference>
<evidence type="ECO:0000256" key="3">
    <source>
        <dbReference type="ARBA" id="ARBA00022448"/>
    </source>
</evidence>
<dbReference type="Proteomes" id="UP001456224">
    <property type="component" value="Chromosome"/>
</dbReference>
<dbReference type="RefSeq" id="WP_287755068.1">
    <property type="nucleotide sequence ID" value="NZ_CP148753.1"/>
</dbReference>
<keyword evidence="11" id="KW-1185">Reference proteome</keyword>